<protein>
    <submittedName>
        <fullName evidence="2">Uncharacterized protein</fullName>
    </submittedName>
</protein>
<proteinExistence type="predicted"/>
<evidence type="ECO:0000313" key="3">
    <source>
        <dbReference type="Proteomes" id="UP001597079"/>
    </source>
</evidence>
<sequence length="160" mass="18020">MRQKTRKTSVAQAKLEQRIRAEAKKLGLSHKEYLRLTLAISTALRDAFGDATQWQAKQLLTIVESPMFNILLKSVAQTTLSNLQTNDDSADDTSSNEKESGPQGVEVPPHLQLPNPHVPRYSSPWGYQRPQRPLRETQERGQRQPVPNRVPGATATMLWP</sequence>
<reference evidence="3" key="1">
    <citation type="journal article" date="2019" name="Int. J. Syst. Evol. Microbiol.">
        <title>The Global Catalogue of Microorganisms (GCM) 10K type strain sequencing project: providing services to taxonomists for standard genome sequencing and annotation.</title>
        <authorList>
            <consortium name="The Broad Institute Genomics Platform"/>
            <consortium name="The Broad Institute Genome Sequencing Center for Infectious Disease"/>
            <person name="Wu L."/>
            <person name="Ma J."/>
        </authorList>
    </citation>
    <scope>NUCLEOTIDE SEQUENCE [LARGE SCALE GENOMIC DNA]</scope>
    <source>
        <strain evidence="3">CGMCC 1.12286</strain>
    </source>
</reference>
<feature type="compositionally biased region" description="Basic and acidic residues" evidence="1">
    <location>
        <begin position="133"/>
        <end position="142"/>
    </location>
</feature>
<evidence type="ECO:0000256" key="1">
    <source>
        <dbReference type="SAM" id="MobiDB-lite"/>
    </source>
</evidence>
<keyword evidence="3" id="KW-1185">Reference proteome</keyword>
<name>A0ABW4JN83_9BACL</name>
<feature type="region of interest" description="Disordered" evidence="1">
    <location>
        <begin position="83"/>
        <end position="160"/>
    </location>
</feature>
<gene>
    <name evidence="2" type="ORF">ACFSB2_21900</name>
</gene>
<accession>A0ABW4JN83</accession>
<dbReference type="RefSeq" id="WP_377945235.1">
    <property type="nucleotide sequence ID" value="NZ_JBHUCX010000092.1"/>
</dbReference>
<evidence type="ECO:0000313" key="2">
    <source>
        <dbReference type="EMBL" id="MFD1677331.1"/>
    </source>
</evidence>
<dbReference type="EMBL" id="JBHUCX010000092">
    <property type="protein sequence ID" value="MFD1677331.1"/>
    <property type="molecule type" value="Genomic_DNA"/>
</dbReference>
<comment type="caution">
    <text evidence="2">The sequence shown here is derived from an EMBL/GenBank/DDBJ whole genome shotgun (WGS) entry which is preliminary data.</text>
</comment>
<dbReference type="Proteomes" id="UP001597079">
    <property type="component" value="Unassembled WGS sequence"/>
</dbReference>
<organism evidence="2 3">
    <name type="scientific">Alicyclobacillus fodiniaquatilis</name>
    <dbReference type="NCBI Taxonomy" id="1661150"/>
    <lineage>
        <taxon>Bacteria</taxon>
        <taxon>Bacillati</taxon>
        <taxon>Bacillota</taxon>
        <taxon>Bacilli</taxon>
        <taxon>Bacillales</taxon>
        <taxon>Alicyclobacillaceae</taxon>
        <taxon>Alicyclobacillus</taxon>
    </lineage>
</organism>